<accession>A0A132MZM5</accession>
<dbReference type="EMBL" id="LAXD01000001">
    <property type="protein sequence ID" value="KWX03192.1"/>
    <property type="molecule type" value="Genomic_DNA"/>
</dbReference>
<evidence type="ECO:0000313" key="2">
    <source>
        <dbReference type="EMBL" id="KWX03267.1"/>
    </source>
</evidence>
<evidence type="ECO:0000313" key="3">
    <source>
        <dbReference type="Proteomes" id="UP000070188"/>
    </source>
</evidence>
<evidence type="ECO:0000313" key="1">
    <source>
        <dbReference type="EMBL" id="KWX03192.1"/>
    </source>
</evidence>
<dbReference type="Proteomes" id="UP000070188">
    <property type="component" value="Unassembled WGS sequence"/>
</dbReference>
<reference evidence="3" key="1">
    <citation type="submission" date="2015-04" db="EMBL/GenBank/DDBJ databases">
        <title>Physiological reanalysis, assessment of diazotrophy, and genome sequences of multiple isolates of Streptomyces thermoautotrophicus.</title>
        <authorList>
            <person name="MacKellar D.C."/>
            <person name="Lieber L."/>
            <person name="Norman J."/>
            <person name="Bolger A."/>
            <person name="Tobin C."/>
            <person name="Murray J.W."/>
            <person name="Chang R."/>
            <person name="Ford T."/>
            <person name="Nguyen P.Q."/>
            <person name="Woodward J."/>
            <person name="Permingeat H."/>
            <person name="Joshi N.S."/>
            <person name="Silver P.A."/>
            <person name="Usadel B."/>
            <person name="Rutherford A.W."/>
            <person name="Friesen M."/>
            <person name="Prell J."/>
        </authorList>
    </citation>
    <scope>NUCLEOTIDE SEQUENCE [LARGE SCALE GENOMIC DNA]</scope>
    <source>
        <strain evidence="3">H1</strain>
    </source>
</reference>
<comment type="caution">
    <text evidence="2">The sequence shown here is derived from an EMBL/GenBank/DDBJ whole genome shotgun (WGS) entry which is preliminary data.</text>
</comment>
<dbReference type="PATRIC" id="fig|1469144.10.peg.4553"/>
<dbReference type="RefSeq" id="WP_269148581.1">
    <property type="nucleotide sequence ID" value="NZ_JYIJ01000009.1"/>
</dbReference>
<dbReference type="EMBL" id="LAXD01000001">
    <property type="protein sequence ID" value="KWX03267.1"/>
    <property type="molecule type" value="Genomic_DNA"/>
</dbReference>
<dbReference type="AlphaFoldDB" id="A0A132MZM5"/>
<proteinExistence type="predicted"/>
<name>A0A132MZM5_9ACTN</name>
<protein>
    <submittedName>
        <fullName evidence="2">Uncharacterized protein</fullName>
    </submittedName>
</protein>
<gene>
    <name evidence="1" type="ORF">LI90_4243</name>
    <name evidence="2" type="ORF">LI90_4318</name>
</gene>
<dbReference type="STRING" id="1469144.LI90_4243"/>
<sequence>MFQHSGDFVVKTEEKNGWAFPVAYATPKGVDLVVELWEKRTAA</sequence>
<organism evidence="2 3">
    <name type="scientific">Carbonactinospora thermoautotrophica</name>
    <dbReference type="NCBI Taxonomy" id="1469144"/>
    <lineage>
        <taxon>Bacteria</taxon>
        <taxon>Bacillati</taxon>
        <taxon>Actinomycetota</taxon>
        <taxon>Actinomycetes</taxon>
        <taxon>Kitasatosporales</taxon>
        <taxon>Carbonactinosporaceae</taxon>
        <taxon>Carbonactinospora</taxon>
    </lineage>
</organism>
<reference evidence="2" key="2">
    <citation type="submission" date="2015-04" db="EMBL/GenBank/DDBJ databases">
        <title>Physiological reanalysis, assessment of diazotrophy, and genome sequences of multiple isolates of Streptomyces thermoautotrophicus.</title>
        <authorList>
            <person name="MacKellar D.C."/>
            <person name="Lieber L."/>
            <person name="Norman J."/>
            <person name="Bolger A."/>
            <person name="Tobin C."/>
            <person name="Murray J.W."/>
            <person name="Woodward J."/>
            <person name="Friesen M."/>
            <person name="Prell J."/>
        </authorList>
    </citation>
    <scope>NUCLEOTIDE SEQUENCE [LARGE SCALE GENOMIC DNA]</scope>
    <source>
        <strain evidence="2">H1</strain>
    </source>
</reference>
<keyword evidence="3" id="KW-1185">Reference proteome</keyword>